<dbReference type="PANTHER" id="PTHR19303">
    <property type="entry name" value="TRANSPOSON"/>
    <property type="match status" value="1"/>
</dbReference>
<evidence type="ECO:0000259" key="2">
    <source>
        <dbReference type="Pfam" id="PF03184"/>
    </source>
</evidence>
<feature type="compositionally biased region" description="Basic and acidic residues" evidence="1">
    <location>
        <begin position="349"/>
        <end position="364"/>
    </location>
</feature>
<proteinExistence type="predicted"/>
<gene>
    <name evidence="3" type="ORF">g.1292</name>
</gene>
<feature type="compositionally biased region" description="Basic and acidic residues" evidence="1">
    <location>
        <begin position="378"/>
        <end position="392"/>
    </location>
</feature>
<name>A0A2S2P4B5_SCHGA</name>
<dbReference type="GO" id="GO:0003677">
    <property type="term" value="F:DNA binding"/>
    <property type="evidence" value="ECO:0007669"/>
    <property type="project" value="TreeGrafter"/>
</dbReference>
<feature type="domain" description="DDE-1" evidence="2">
    <location>
        <begin position="112"/>
        <end position="247"/>
    </location>
</feature>
<dbReference type="InterPro" id="IPR050863">
    <property type="entry name" value="CenT-Element_Derived"/>
</dbReference>
<dbReference type="EMBL" id="GGMR01011684">
    <property type="protein sequence ID" value="MBY24303.1"/>
    <property type="molecule type" value="Transcribed_RNA"/>
</dbReference>
<feature type="region of interest" description="Disordered" evidence="1">
    <location>
        <begin position="348"/>
        <end position="418"/>
    </location>
</feature>
<evidence type="ECO:0000256" key="1">
    <source>
        <dbReference type="SAM" id="MobiDB-lite"/>
    </source>
</evidence>
<dbReference type="PANTHER" id="PTHR19303:SF74">
    <property type="entry name" value="POGO TRANSPOSABLE ELEMENT WITH KRAB DOMAIN"/>
    <property type="match status" value="1"/>
</dbReference>
<feature type="compositionally biased region" description="Basic residues" evidence="1">
    <location>
        <begin position="393"/>
        <end position="405"/>
    </location>
</feature>
<dbReference type="Gene3D" id="3.30.420.10">
    <property type="entry name" value="Ribonuclease H-like superfamily/Ribonuclease H"/>
    <property type="match status" value="1"/>
</dbReference>
<dbReference type="GO" id="GO:0005634">
    <property type="term" value="C:nucleus"/>
    <property type="evidence" value="ECO:0007669"/>
    <property type="project" value="TreeGrafter"/>
</dbReference>
<evidence type="ECO:0000313" key="3">
    <source>
        <dbReference type="EMBL" id="MBY24303.1"/>
    </source>
</evidence>
<dbReference type="AlphaFoldDB" id="A0A2S2P4B5"/>
<organism evidence="3">
    <name type="scientific">Schizaphis graminum</name>
    <name type="common">Green bug aphid</name>
    <dbReference type="NCBI Taxonomy" id="13262"/>
    <lineage>
        <taxon>Eukaryota</taxon>
        <taxon>Metazoa</taxon>
        <taxon>Ecdysozoa</taxon>
        <taxon>Arthropoda</taxon>
        <taxon>Hexapoda</taxon>
        <taxon>Insecta</taxon>
        <taxon>Pterygota</taxon>
        <taxon>Neoptera</taxon>
        <taxon>Paraneoptera</taxon>
        <taxon>Hemiptera</taxon>
        <taxon>Sternorrhyncha</taxon>
        <taxon>Aphidomorpha</taxon>
        <taxon>Aphidoidea</taxon>
        <taxon>Aphididae</taxon>
        <taxon>Aphidini</taxon>
        <taxon>Schizaphis</taxon>
    </lineage>
</organism>
<protein>
    <recommendedName>
        <fullName evidence="2">DDE-1 domain-containing protein</fullName>
    </recommendedName>
</protein>
<reference evidence="3" key="1">
    <citation type="submission" date="2018-04" db="EMBL/GenBank/DDBJ databases">
        <title>Transcriptome of Schizaphis graminum biotype I.</title>
        <authorList>
            <person name="Scully E.D."/>
            <person name="Geib S.M."/>
            <person name="Palmer N.A."/>
            <person name="Koch K."/>
            <person name="Bradshaw J."/>
            <person name="Heng-Moss T."/>
            <person name="Sarath G."/>
        </authorList>
    </citation>
    <scope>NUCLEOTIDE SEQUENCE</scope>
</reference>
<sequence>MPKAWSENCIAGIDWLLGFMKRHPSLSIRKPEKTSLARATSFNKNNVMMFFDLYEKALKKFPVSSDRIFNVDETGVSTVLDPPNVVAQKGTKQVGQCVSAERGPMITIVMTVSATGQVVPPVFIFPRARLSDSLMVGAPIGSLGLVNSPTSAWINSNLFVKVLEHIKKTTRCTIDDKIILLMDNHESHCSFEVVKYAKDNGIVLVTFPPHTTHRLQPLDVGVLGPFKSKVKIAQNDWMTNNPGKTLKIQDLPNLVKEPFQLSFNLRNITSAFSKTGLWPFSRLVFTDDDFAPSYVTDRPEPEENNQQHLELNISIEECLPSTSAQTTIPGTPITSQSTLENNTQLISPEDVRPYPKAGPRIEQKRGRKKGRARILTETPEKNIIEKETEERQKKKQPNKTVKKKTLSNPPKKSTTKRALFDLCSSSDESNEYLKLQTSDEEMSGDITFGDFVLVKYSGPKSVKYYVGCVDDVDQNHYEISFLKRTLGDTFIYPDIQDTDNVAKADIEMVLPKPTATGNTERSCSVLTFPKISFGKYNMG</sequence>
<dbReference type="Pfam" id="PF03184">
    <property type="entry name" value="DDE_1"/>
    <property type="match status" value="1"/>
</dbReference>
<dbReference type="InterPro" id="IPR036397">
    <property type="entry name" value="RNaseH_sf"/>
</dbReference>
<accession>A0A2S2P4B5</accession>
<dbReference type="InterPro" id="IPR004875">
    <property type="entry name" value="DDE_SF_endonuclease_dom"/>
</dbReference>